<sequence length="210" mass="21425">SYAIVPSGQSSSNYAISFVAGNLTIGAIPAPVPSPTPLPTPTPVEPQPPGTPATGIISPPPLPRFPRLITDTPTSPASWIKTAGSPLEAVAPMMTLASGGGNVVGHESHLTQICFSAATLEADPGGCMGKLAGASLPDATLSGCGRPDSVTARRVDGAALPSWLTFDEKALRFSAIDPPPGALPLPVELNIRWPQGGEARIRTLVEACHS</sequence>
<dbReference type="Proteomes" id="UP000198284">
    <property type="component" value="Unassembled WGS sequence"/>
</dbReference>
<feature type="non-terminal residue" evidence="2">
    <location>
        <position position="1"/>
    </location>
</feature>
<protein>
    <submittedName>
        <fullName evidence="2">Uncharacterized protein</fullName>
    </submittedName>
</protein>
<evidence type="ECO:0000313" key="2">
    <source>
        <dbReference type="EMBL" id="SNT37683.1"/>
    </source>
</evidence>
<dbReference type="AlphaFoldDB" id="A0A239M6E3"/>
<feature type="compositionally biased region" description="Pro residues" evidence="1">
    <location>
        <begin position="33"/>
        <end position="51"/>
    </location>
</feature>
<evidence type="ECO:0000256" key="1">
    <source>
        <dbReference type="SAM" id="MobiDB-lite"/>
    </source>
</evidence>
<reference evidence="2 3" key="1">
    <citation type="submission" date="2017-06" db="EMBL/GenBank/DDBJ databases">
        <authorList>
            <person name="Kim H.J."/>
            <person name="Triplett B.A."/>
        </authorList>
    </citation>
    <scope>NUCLEOTIDE SEQUENCE [LARGE SCALE GENOMIC DNA]</scope>
    <source>
        <strain evidence="2 3">U15</strain>
    </source>
</reference>
<name>A0A239M6E3_9BURK</name>
<dbReference type="EMBL" id="FZOT01000032">
    <property type="protein sequence ID" value="SNT37683.1"/>
    <property type="molecule type" value="Genomic_DNA"/>
</dbReference>
<keyword evidence="3" id="KW-1185">Reference proteome</keyword>
<accession>A0A239M6E3</accession>
<proteinExistence type="predicted"/>
<organism evidence="2 3">
    <name type="scientific">Noviherbaspirillum humi</name>
    <dbReference type="NCBI Taxonomy" id="1688639"/>
    <lineage>
        <taxon>Bacteria</taxon>
        <taxon>Pseudomonadati</taxon>
        <taxon>Pseudomonadota</taxon>
        <taxon>Betaproteobacteria</taxon>
        <taxon>Burkholderiales</taxon>
        <taxon>Oxalobacteraceae</taxon>
        <taxon>Noviherbaspirillum</taxon>
    </lineage>
</organism>
<gene>
    <name evidence="2" type="ORF">SAMN06265795_1321</name>
</gene>
<feature type="region of interest" description="Disordered" evidence="1">
    <location>
        <begin position="33"/>
        <end position="77"/>
    </location>
</feature>
<evidence type="ECO:0000313" key="3">
    <source>
        <dbReference type="Proteomes" id="UP000198284"/>
    </source>
</evidence>